<dbReference type="AlphaFoldDB" id="K2KBW0"/>
<dbReference type="OrthoDB" id="9776961at2"/>
<dbReference type="CDD" id="cd01129">
    <property type="entry name" value="PulE-GspE-like"/>
    <property type="match status" value="1"/>
</dbReference>
<dbReference type="GO" id="GO:0016887">
    <property type="term" value="F:ATP hydrolysis activity"/>
    <property type="evidence" value="ECO:0007669"/>
    <property type="project" value="TreeGrafter"/>
</dbReference>
<evidence type="ECO:0000256" key="3">
    <source>
        <dbReference type="ARBA" id="ARBA00022840"/>
    </source>
</evidence>
<name>K2KBW0_9GAMM</name>
<feature type="domain" description="Bacterial type II secretion system protein E" evidence="4">
    <location>
        <begin position="288"/>
        <end position="302"/>
    </location>
</feature>
<dbReference type="STRING" id="740709.A10D4_03200"/>
<dbReference type="RefSeq" id="WP_008487687.1">
    <property type="nucleotide sequence ID" value="NZ_AMRG01000003.1"/>
</dbReference>
<dbReference type="InterPro" id="IPR027417">
    <property type="entry name" value="P-loop_NTPase"/>
</dbReference>
<evidence type="ECO:0000256" key="1">
    <source>
        <dbReference type="ARBA" id="ARBA00006611"/>
    </source>
</evidence>
<evidence type="ECO:0000313" key="5">
    <source>
        <dbReference type="EMBL" id="EKE85318.1"/>
    </source>
</evidence>
<dbReference type="EMBL" id="AMRG01000003">
    <property type="protein sequence ID" value="EKE85318.1"/>
    <property type="molecule type" value="Genomic_DNA"/>
</dbReference>
<dbReference type="Proteomes" id="UP000014115">
    <property type="component" value="Unassembled WGS sequence"/>
</dbReference>
<dbReference type="PROSITE" id="PS00662">
    <property type="entry name" value="T2SP_E"/>
    <property type="match status" value="1"/>
</dbReference>
<sequence>MEPLSLQLEHWRPAPGLTQPAVCLRLGYLLLGHLQQRPILAGIAMPDSAQRQQLQFQLQQTPLYLIANAQALNDRLNAYGGQHASQLDDAKAQLAHIAEHSQLRQASDIHIEPLSRGGRIRLRVHGLLQPLLNLSREQLTQLLGRIKVLAKLDVSEQRLPQDGRLTLSQPALGFRVSTLATVHGEKAVLRRLPEQRQLLPINQAIPEPTPRGYLLKAIAASQGLVLLTGPTGSGKTATLYSAIVACRQQHRNVCSIEDPVELVIDDINQSSVNRDLGLGFAELLKSLLRQDPDVIVLGEIRDTETANIALQAAESGHLVIATLHSPSATASLQRLQHLGQPTQRIEQLLSIICHQRLLRLLCPHCKQRANTSATQQHYQAVGCERCEQGYYRRQAVLGCWSPTGHLNYSLYASAKRLLDNGDTSLSEVRRVLGNIDDSQCHDTHRS</sequence>
<organism evidence="5 6">
    <name type="scientific">Idiomarina xiamenensis 10-D-4</name>
    <dbReference type="NCBI Taxonomy" id="740709"/>
    <lineage>
        <taxon>Bacteria</taxon>
        <taxon>Pseudomonadati</taxon>
        <taxon>Pseudomonadota</taxon>
        <taxon>Gammaproteobacteria</taxon>
        <taxon>Alteromonadales</taxon>
        <taxon>Idiomarinaceae</taxon>
        <taxon>Idiomarina</taxon>
    </lineage>
</organism>
<dbReference type="Pfam" id="PF00437">
    <property type="entry name" value="T2SSE"/>
    <property type="match status" value="1"/>
</dbReference>
<dbReference type="SUPFAM" id="SSF52540">
    <property type="entry name" value="P-loop containing nucleoside triphosphate hydrolases"/>
    <property type="match status" value="1"/>
</dbReference>
<dbReference type="Gene3D" id="3.30.450.90">
    <property type="match status" value="1"/>
</dbReference>
<comment type="similarity">
    <text evidence="1">Belongs to the GSP E family.</text>
</comment>
<keyword evidence="3" id="KW-0067">ATP-binding</keyword>
<accession>K2KBW0</accession>
<dbReference type="Gene3D" id="3.40.50.300">
    <property type="entry name" value="P-loop containing nucleotide triphosphate hydrolases"/>
    <property type="match status" value="1"/>
</dbReference>
<dbReference type="SMART" id="SM00382">
    <property type="entry name" value="AAA"/>
    <property type="match status" value="1"/>
</dbReference>
<dbReference type="GO" id="GO:0005524">
    <property type="term" value="F:ATP binding"/>
    <property type="evidence" value="ECO:0007669"/>
    <property type="project" value="UniProtKB-KW"/>
</dbReference>
<reference evidence="5 6" key="1">
    <citation type="journal article" date="2012" name="J. Bacteriol.">
        <title>Genome Sequence of Idiomarina xiamenensis Type Strain 10-D-4.</title>
        <authorList>
            <person name="Lai Q."/>
            <person name="Wang L."/>
            <person name="Wang W."/>
            <person name="Shao Z."/>
        </authorList>
    </citation>
    <scope>NUCLEOTIDE SEQUENCE [LARGE SCALE GENOMIC DNA]</scope>
    <source>
        <strain evidence="5 6">10-D-4</strain>
    </source>
</reference>
<dbReference type="InterPro" id="IPR001482">
    <property type="entry name" value="T2SS/T4SS_dom"/>
</dbReference>
<dbReference type="InterPro" id="IPR003593">
    <property type="entry name" value="AAA+_ATPase"/>
</dbReference>
<evidence type="ECO:0000256" key="2">
    <source>
        <dbReference type="ARBA" id="ARBA00022741"/>
    </source>
</evidence>
<dbReference type="GO" id="GO:0005886">
    <property type="term" value="C:plasma membrane"/>
    <property type="evidence" value="ECO:0007669"/>
    <property type="project" value="TreeGrafter"/>
</dbReference>
<protein>
    <recommendedName>
        <fullName evidence="4">Bacterial type II secretion system protein E domain-containing protein</fullName>
    </recommendedName>
</protein>
<dbReference type="PANTHER" id="PTHR30258:SF1">
    <property type="entry name" value="PROTEIN TRANSPORT PROTEIN HOFB HOMOLOG"/>
    <property type="match status" value="1"/>
</dbReference>
<evidence type="ECO:0000313" key="6">
    <source>
        <dbReference type="Proteomes" id="UP000014115"/>
    </source>
</evidence>
<evidence type="ECO:0000259" key="4">
    <source>
        <dbReference type="PROSITE" id="PS00662"/>
    </source>
</evidence>
<keyword evidence="2" id="KW-0547">Nucleotide-binding</keyword>
<comment type="caution">
    <text evidence="5">The sequence shown here is derived from an EMBL/GenBank/DDBJ whole genome shotgun (WGS) entry which is preliminary data.</text>
</comment>
<gene>
    <name evidence="5" type="ORF">A10D4_03200</name>
</gene>
<dbReference type="PANTHER" id="PTHR30258">
    <property type="entry name" value="TYPE II SECRETION SYSTEM PROTEIN GSPE-RELATED"/>
    <property type="match status" value="1"/>
</dbReference>
<keyword evidence="6" id="KW-1185">Reference proteome</keyword>
<dbReference type="eggNOG" id="COG2804">
    <property type="taxonomic scope" value="Bacteria"/>
</dbReference>
<proteinExistence type="inferred from homology"/>
<dbReference type="PATRIC" id="fig|740709.3.peg.644"/>